<accession>X1G6M9</accession>
<gene>
    <name evidence="2" type="ORF">S03H2_15972</name>
</gene>
<evidence type="ECO:0000313" key="2">
    <source>
        <dbReference type="EMBL" id="GAH37224.1"/>
    </source>
</evidence>
<name>X1G6M9_9ZZZZ</name>
<dbReference type="InterPro" id="IPR055776">
    <property type="entry name" value="DUF7352"/>
</dbReference>
<proteinExistence type="predicted"/>
<comment type="caution">
    <text evidence="2">The sequence shown here is derived from an EMBL/GenBank/DDBJ whole genome shotgun (WGS) entry which is preliminary data.</text>
</comment>
<reference evidence="2" key="1">
    <citation type="journal article" date="2014" name="Front. Microbiol.">
        <title>High frequency of phylogenetically diverse reductive dehalogenase-homologous genes in deep subseafloor sedimentary metagenomes.</title>
        <authorList>
            <person name="Kawai M."/>
            <person name="Futagami T."/>
            <person name="Toyoda A."/>
            <person name="Takaki Y."/>
            <person name="Nishi S."/>
            <person name="Hori S."/>
            <person name="Arai W."/>
            <person name="Tsubouchi T."/>
            <person name="Morono Y."/>
            <person name="Uchiyama I."/>
            <person name="Ito T."/>
            <person name="Fujiyama A."/>
            <person name="Inagaki F."/>
            <person name="Takami H."/>
        </authorList>
    </citation>
    <scope>NUCLEOTIDE SEQUENCE</scope>
    <source>
        <strain evidence="2">Expedition CK06-06</strain>
    </source>
</reference>
<dbReference type="EMBL" id="BARU01008133">
    <property type="protein sequence ID" value="GAH37224.1"/>
    <property type="molecule type" value="Genomic_DNA"/>
</dbReference>
<dbReference type="AlphaFoldDB" id="X1G6M9"/>
<feature type="domain" description="DUF7352" evidence="1">
    <location>
        <begin position="2"/>
        <end position="69"/>
    </location>
</feature>
<evidence type="ECO:0000259" key="1">
    <source>
        <dbReference type="Pfam" id="PF24043"/>
    </source>
</evidence>
<dbReference type="Pfam" id="PF24043">
    <property type="entry name" value="DUF7352"/>
    <property type="match status" value="1"/>
</dbReference>
<organism evidence="2">
    <name type="scientific">marine sediment metagenome</name>
    <dbReference type="NCBI Taxonomy" id="412755"/>
    <lineage>
        <taxon>unclassified sequences</taxon>
        <taxon>metagenomes</taxon>
        <taxon>ecological metagenomes</taxon>
    </lineage>
</organism>
<protein>
    <recommendedName>
        <fullName evidence="1">DUF7352 domain-containing protein</fullName>
    </recommendedName>
</protein>
<sequence>MILSFQCQNGVPCIWAMVETGFVEEERSFRLFGTGHPIEGIPKDRSLYYIGTAQQSQTPPLVWHLFEEAKK</sequence>